<keyword evidence="2" id="KW-1185">Reference proteome</keyword>
<sequence length="43" mass="4897">MHDTKKITIPSGLLFHIPSQIENQARGPINKKETKVIFLAYFA</sequence>
<dbReference type="Proteomes" id="UP001597287">
    <property type="component" value="Unassembled WGS sequence"/>
</dbReference>
<dbReference type="EMBL" id="JBHUIG010000004">
    <property type="protein sequence ID" value="MFD2318295.1"/>
    <property type="molecule type" value="Genomic_DNA"/>
</dbReference>
<accession>A0ABW5EK27</accession>
<evidence type="ECO:0000313" key="2">
    <source>
        <dbReference type="Proteomes" id="UP001597287"/>
    </source>
</evidence>
<evidence type="ECO:0000313" key="1">
    <source>
        <dbReference type="EMBL" id="MFD2318295.1"/>
    </source>
</evidence>
<reference evidence="2" key="1">
    <citation type="journal article" date="2019" name="Int. J. Syst. Evol. Microbiol.">
        <title>The Global Catalogue of Microorganisms (GCM) 10K type strain sequencing project: providing services to taxonomists for standard genome sequencing and annotation.</title>
        <authorList>
            <consortium name="The Broad Institute Genomics Platform"/>
            <consortium name="The Broad Institute Genome Sequencing Center for Infectious Disease"/>
            <person name="Wu L."/>
            <person name="Ma J."/>
        </authorList>
    </citation>
    <scope>NUCLEOTIDE SEQUENCE [LARGE SCALE GENOMIC DNA]</scope>
    <source>
        <strain evidence="2">CCUG 62793</strain>
    </source>
</reference>
<proteinExistence type="predicted"/>
<name>A0ABW5EK27_9BURK</name>
<dbReference type="RefSeq" id="WP_269670920.1">
    <property type="nucleotide sequence ID" value="NZ_JBHSIH010000001.1"/>
</dbReference>
<organism evidence="1 2">
    <name type="scientific">Delftia deserti</name>
    <dbReference type="NCBI Taxonomy" id="1651218"/>
    <lineage>
        <taxon>Bacteria</taxon>
        <taxon>Pseudomonadati</taxon>
        <taxon>Pseudomonadota</taxon>
        <taxon>Betaproteobacteria</taxon>
        <taxon>Burkholderiales</taxon>
        <taxon>Comamonadaceae</taxon>
        <taxon>Delftia</taxon>
    </lineage>
</organism>
<comment type="caution">
    <text evidence="1">The sequence shown here is derived from an EMBL/GenBank/DDBJ whole genome shotgun (WGS) entry which is preliminary data.</text>
</comment>
<gene>
    <name evidence="1" type="ORF">ACFSPV_06245</name>
</gene>
<protein>
    <submittedName>
        <fullName evidence="1">Uncharacterized protein</fullName>
    </submittedName>
</protein>